<dbReference type="AlphaFoldDB" id="A0A2T0KJI4"/>
<evidence type="ECO:0000313" key="1">
    <source>
        <dbReference type="EMBL" id="PRX23691.1"/>
    </source>
</evidence>
<dbReference type="Proteomes" id="UP000239415">
    <property type="component" value="Unassembled WGS sequence"/>
</dbReference>
<accession>A0A2T0KJI4</accession>
<protein>
    <submittedName>
        <fullName evidence="1">Uncharacterized protein</fullName>
    </submittedName>
</protein>
<dbReference type="RefSeq" id="WP_106316857.1">
    <property type="nucleotide sequence ID" value="NZ_BOMO01000042.1"/>
</dbReference>
<dbReference type="EMBL" id="PVMZ01000003">
    <property type="protein sequence ID" value="PRX23691.1"/>
    <property type="molecule type" value="Genomic_DNA"/>
</dbReference>
<evidence type="ECO:0000313" key="2">
    <source>
        <dbReference type="Proteomes" id="UP000239415"/>
    </source>
</evidence>
<comment type="caution">
    <text evidence="1">The sequence shown here is derived from an EMBL/GenBank/DDBJ whole genome shotgun (WGS) entry which is preliminary data.</text>
</comment>
<proteinExistence type="predicted"/>
<name>A0A2T0KJI4_9ACTN</name>
<reference evidence="1 2" key="1">
    <citation type="submission" date="2018-03" db="EMBL/GenBank/DDBJ databases">
        <title>Genomic Encyclopedia of Archaeal and Bacterial Type Strains, Phase II (KMG-II): from individual species to whole genera.</title>
        <authorList>
            <person name="Goeker M."/>
        </authorList>
    </citation>
    <scope>NUCLEOTIDE SEQUENCE [LARGE SCALE GENOMIC DNA]</scope>
    <source>
        <strain evidence="1 2">DSM 43146</strain>
    </source>
</reference>
<gene>
    <name evidence="1" type="ORF">CLV67_103440</name>
</gene>
<keyword evidence="2" id="KW-1185">Reference proteome</keyword>
<dbReference type="OrthoDB" id="3297326at2"/>
<sequence>MSETNGGKPRSGFLGAEDGALQDNVAFLEWCERARFVLHAGALELGIFASEADARFRKVSRGLVIANMSSTYRARQVSKPIAQAAEALVVASRYVITASNRYQAVYLPELEAAGWKGHTSNSAHGFRAM</sequence>
<organism evidence="1 2">
    <name type="scientific">Actinoplanes italicus</name>
    <dbReference type="NCBI Taxonomy" id="113567"/>
    <lineage>
        <taxon>Bacteria</taxon>
        <taxon>Bacillati</taxon>
        <taxon>Actinomycetota</taxon>
        <taxon>Actinomycetes</taxon>
        <taxon>Micromonosporales</taxon>
        <taxon>Micromonosporaceae</taxon>
        <taxon>Actinoplanes</taxon>
    </lineage>
</organism>